<evidence type="ECO:0000256" key="1">
    <source>
        <dbReference type="ARBA" id="ARBA00004192"/>
    </source>
</evidence>
<evidence type="ECO:0000256" key="2">
    <source>
        <dbReference type="ARBA" id="ARBA00023200"/>
    </source>
</evidence>
<dbReference type="EMBL" id="LR798275">
    <property type="protein sequence ID" value="CAB5219428.1"/>
    <property type="molecule type" value="Genomic_DNA"/>
</dbReference>
<name>A0A6J7WRJ9_9CAUD</name>
<gene>
    <name evidence="3" type="ORF">UFOVP113_82</name>
    <name evidence="4" type="ORF">UFOVP225_69</name>
</gene>
<keyword evidence="2" id="KW-1035">Host cytoplasm</keyword>
<comment type="subcellular location">
    <subcellularLocation>
        <location evidence="1">Host cytoplasm</location>
    </subcellularLocation>
</comment>
<evidence type="ECO:0000313" key="3">
    <source>
        <dbReference type="EMBL" id="CAB4128743.1"/>
    </source>
</evidence>
<organism evidence="4">
    <name type="scientific">uncultured Caudovirales phage</name>
    <dbReference type="NCBI Taxonomy" id="2100421"/>
    <lineage>
        <taxon>Viruses</taxon>
        <taxon>Duplodnaviria</taxon>
        <taxon>Heunggongvirae</taxon>
        <taxon>Uroviricota</taxon>
        <taxon>Caudoviricetes</taxon>
        <taxon>Peduoviridae</taxon>
        <taxon>Maltschvirus</taxon>
        <taxon>Maltschvirus maltsch</taxon>
    </lineage>
</organism>
<dbReference type="SUPFAM" id="SSF46955">
    <property type="entry name" value="Putative DNA-binding domain"/>
    <property type="match status" value="1"/>
</dbReference>
<sequence length="111" mass="12435">MKKANQVRLAKRYGINSSTISYWAKHQSFPAPIQGTAGKLSWYNTSEVDAWVVLNRPKYSKRAHTLVSPEIVEPTPAVVTPTANKSTLDVILFLLENDKAKQKLVLDLLLD</sequence>
<dbReference type="InterPro" id="IPR036388">
    <property type="entry name" value="WH-like_DNA-bd_sf"/>
</dbReference>
<dbReference type="EMBL" id="LR796231">
    <property type="protein sequence ID" value="CAB4128743.1"/>
    <property type="molecule type" value="Genomic_DNA"/>
</dbReference>
<dbReference type="Gene3D" id="1.10.10.10">
    <property type="entry name" value="Winged helix-like DNA-binding domain superfamily/Winged helix DNA-binding domain"/>
    <property type="match status" value="1"/>
</dbReference>
<accession>A0A6J7WRJ9</accession>
<protein>
    <submittedName>
        <fullName evidence="4">Uncharacterized protein</fullName>
    </submittedName>
</protein>
<proteinExistence type="predicted"/>
<reference evidence="4" key="1">
    <citation type="submission" date="2020-05" db="EMBL/GenBank/DDBJ databases">
        <authorList>
            <person name="Chiriac C."/>
            <person name="Salcher M."/>
            <person name="Ghai R."/>
            <person name="Kavagutti S V."/>
        </authorList>
    </citation>
    <scope>NUCLEOTIDE SEQUENCE</scope>
</reference>
<dbReference type="InterPro" id="IPR009061">
    <property type="entry name" value="DNA-bd_dom_put_sf"/>
</dbReference>
<evidence type="ECO:0000313" key="4">
    <source>
        <dbReference type="EMBL" id="CAB5219428.1"/>
    </source>
</evidence>
<dbReference type="GO" id="GO:0030430">
    <property type="term" value="C:host cell cytoplasm"/>
    <property type="evidence" value="ECO:0007669"/>
    <property type="project" value="UniProtKB-SubCell"/>
</dbReference>